<dbReference type="PANTHER" id="PTHR44757:SF2">
    <property type="entry name" value="BIOFILM ARCHITECTURE MAINTENANCE PROTEIN MBAA"/>
    <property type="match status" value="1"/>
</dbReference>
<evidence type="ECO:0000256" key="1">
    <source>
        <dbReference type="ARBA" id="ARBA00012282"/>
    </source>
</evidence>
<evidence type="ECO:0000259" key="6">
    <source>
        <dbReference type="PROSITE" id="PS50887"/>
    </source>
</evidence>
<keyword evidence="2" id="KW-0973">c-di-GMP</keyword>
<dbReference type="InterPro" id="IPR035919">
    <property type="entry name" value="EAL_sf"/>
</dbReference>
<reference evidence="7 8" key="1">
    <citation type="submission" date="2018-08" db="EMBL/GenBank/DDBJ databases">
        <title>Thalassotalea euphylliae genome.</title>
        <authorList>
            <person name="Summers S."/>
            <person name="Rice S.A."/>
            <person name="Freckelton M.L."/>
            <person name="Nedved B.T."/>
            <person name="Hadfield M.G."/>
        </authorList>
    </citation>
    <scope>NUCLEOTIDE SEQUENCE [LARGE SCALE GENOMIC DNA]</scope>
    <source>
        <strain evidence="7 8">H1</strain>
    </source>
</reference>
<dbReference type="Proteomes" id="UP000256478">
    <property type="component" value="Unassembled WGS sequence"/>
</dbReference>
<keyword evidence="3" id="KW-1133">Transmembrane helix</keyword>
<sequence>MKKKLQVRVARTIIFFILTIITAMGAYLTWQSELASQQLHQVSESTLGDALMEQLNKKGKDTAIYMAETLTNALYSYDLEDINQLITAITKQHDIIYAYVYDEQDKLLHDGSALIDSYGELIPTSISTGLAKAPHSVLVIERTNQLQFARNVFIGEEKIGGVVIVFSLDGIRTDISQLNQSMAEIDSSRLRANIYSIASVAIILTVFGSLAAWKITRRLVMPITQLSQYATYIGDGNYDFNIEISDNQDEITELAVSFNQMKDNLKTSSEQIYQLAYQDALTKLPNRRLFKEKLEAAIHQEQAKFAVLFIDIDNFKHVNDNLGHDVGDALLVEVAERLKQSVRCSDDIFTAEESELSELPQSHAIIARIGGDEFTVILLDIDDPELISPITQRIIKNICQPYVINGQKAFVGASIGVATYPQDGTTASSLMKNADIAMYHAKFNGKNQCQFYSSDINQAIRNELAIENDIASALEEEQFLLHYQPKIDLQRGGLCSVEALIRWHHPERGRVSPAEFIPVAENTGLILPMGEWIIETACRQLKDWQSTQANQVAIAINISAIQFKQAELDDVILSMLDKYQLPYHLLEIEVTETVVIENEEEAIRILTRLSQAGIHIWIDDFGTGYSSLGYLRKLPIYGVKIDYSFIRDIDKNEGAQKLCQAIIAMANSLNLKVVAEGIEQISQESIVKRLHCDYAQGFLYGKAQPGDVLLENFFEQKENENAVNSVREVDSSILKN</sequence>
<comment type="caution">
    <text evidence="7">The sequence shown here is derived from an EMBL/GenBank/DDBJ whole genome shotgun (WGS) entry which is preliminary data.</text>
</comment>
<dbReference type="InterPro" id="IPR000160">
    <property type="entry name" value="GGDEF_dom"/>
</dbReference>
<dbReference type="SMART" id="SM00052">
    <property type="entry name" value="EAL"/>
    <property type="match status" value="1"/>
</dbReference>
<dbReference type="Gene3D" id="3.30.70.270">
    <property type="match status" value="1"/>
</dbReference>
<dbReference type="Pfam" id="PF00672">
    <property type="entry name" value="HAMP"/>
    <property type="match status" value="1"/>
</dbReference>
<dbReference type="CDD" id="cd01949">
    <property type="entry name" value="GGDEF"/>
    <property type="match status" value="1"/>
</dbReference>
<dbReference type="GO" id="GO:0071111">
    <property type="term" value="F:cyclic-guanylate-specific phosphodiesterase activity"/>
    <property type="evidence" value="ECO:0007669"/>
    <property type="project" value="UniProtKB-EC"/>
</dbReference>
<dbReference type="Gene3D" id="3.20.20.450">
    <property type="entry name" value="EAL domain"/>
    <property type="match status" value="1"/>
</dbReference>
<dbReference type="GO" id="GO:0007165">
    <property type="term" value="P:signal transduction"/>
    <property type="evidence" value="ECO:0007669"/>
    <property type="project" value="InterPro"/>
</dbReference>
<dbReference type="InterPro" id="IPR052155">
    <property type="entry name" value="Biofilm_reg_signaling"/>
</dbReference>
<dbReference type="Gene3D" id="6.10.340.10">
    <property type="match status" value="1"/>
</dbReference>
<dbReference type="SMART" id="SM00304">
    <property type="entry name" value="HAMP"/>
    <property type="match status" value="1"/>
</dbReference>
<dbReference type="OrthoDB" id="9816034at2"/>
<keyword evidence="3" id="KW-0472">Membrane</keyword>
<evidence type="ECO:0000313" key="7">
    <source>
        <dbReference type="EMBL" id="REL25873.1"/>
    </source>
</evidence>
<dbReference type="EC" id="3.1.4.52" evidence="1"/>
<evidence type="ECO:0000313" key="8">
    <source>
        <dbReference type="Proteomes" id="UP000256478"/>
    </source>
</evidence>
<proteinExistence type="predicted"/>
<dbReference type="InterPro" id="IPR043128">
    <property type="entry name" value="Rev_trsase/Diguanyl_cyclase"/>
</dbReference>
<dbReference type="CDD" id="cd06225">
    <property type="entry name" value="HAMP"/>
    <property type="match status" value="1"/>
</dbReference>
<name>A0A3E0TN83_9GAMM</name>
<dbReference type="CDD" id="cd01948">
    <property type="entry name" value="EAL"/>
    <property type="match status" value="1"/>
</dbReference>
<dbReference type="EMBL" id="QUOU01000001">
    <property type="protein sequence ID" value="REL25873.1"/>
    <property type="molecule type" value="Genomic_DNA"/>
</dbReference>
<dbReference type="NCBIfam" id="TIGR00254">
    <property type="entry name" value="GGDEF"/>
    <property type="match status" value="1"/>
</dbReference>
<dbReference type="SUPFAM" id="SSF158472">
    <property type="entry name" value="HAMP domain-like"/>
    <property type="match status" value="1"/>
</dbReference>
<dbReference type="PROSITE" id="PS50883">
    <property type="entry name" value="EAL"/>
    <property type="match status" value="1"/>
</dbReference>
<dbReference type="SUPFAM" id="SSF141868">
    <property type="entry name" value="EAL domain-like"/>
    <property type="match status" value="1"/>
</dbReference>
<dbReference type="AlphaFoldDB" id="A0A3E0TN83"/>
<dbReference type="PROSITE" id="PS50887">
    <property type="entry name" value="GGDEF"/>
    <property type="match status" value="1"/>
</dbReference>
<dbReference type="InterPro" id="IPR029787">
    <property type="entry name" value="Nucleotide_cyclase"/>
</dbReference>
<gene>
    <name evidence="7" type="ORF">DXX93_04370</name>
</gene>
<dbReference type="RefSeq" id="WP_116006998.1">
    <property type="nucleotide sequence ID" value="NZ_QUOU01000001.1"/>
</dbReference>
<accession>A0A3E0TN83</accession>
<dbReference type="InterPro" id="IPR001633">
    <property type="entry name" value="EAL_dom"/>
</dbReference>
<evidence type="ECO:0000259" key="4">
    <source>
        <dbReference type="PROSITE" id="PS50883"/>
    </source>
</evidence>
<dbReference type="PANTHER" id="PTHR44757">
    <property type="entry name" value="DIGUANYLATE CYCLASE DGCP"/>
    <property type="match status" value="1"/>
</dbReference>
<dbReference type="Pfam" id="PF00990">
    <property type="entry name" value="GGDEF"/>
    <property type="match status" value="1"/>
</dbReference>
<dbReference type="InterPro" id="IPR003660">
    <property type="entry name" value="HAMP_dom"/>
</dbReference>
<feature type="domain" description="EAL" evidence="4">
    <location>
        <begin position="463"/>
        <end position="717"/>
    </location>
</feature>
<feature type="domain" description="HAMP" evidence="5">
    <location>
        <begin position="217"/>
        <end position="270"/>
    </location>
</feature>
<organism evidence="7 8">
    <name type="scientific">Thalassotalea euphylliae</name>
    <dbReference type="NCBI Taxonomy" id="1655234"/>
    <lineage>
        <taxon>Bacteria</taxon>
        <taxon>Pseudomonadati</taxon>
        <taxon>Pseudomonadota</taxon>
        <taxon>Gammaproteobacteria</taxon>
        <taxon>Alteromonadales</taxon>
        <taxon>Colwelliaceae</taxon>
        <taxon>Thalassotalea</taxon>
    </lineage>
</organism>
<dbReference type="FunFam" id="3.20.20.450:FF:000001">
    <property type="entry name" value="Cyclic di-GMP phosphodiesterase yahA"/>
    <property type="match status" value="1"/>
</dbReference>
<evidence type="ECO:0000256" key="3">
    <source>
        <dbReference type="SAM" id="Phobius"/>
    </source>
</evidence>
<feature type="domain" description="GGDEF" evidence="6">
    <location>
        <begin position="303"/>
        <end position="454"/>
    </location>
</feature>
<dbReference type="GO" id="GO:0016020">
    <property type="term" value="C:membrane"/>
    <property type="evidence" value="ECO:0007669"/>
    <property type="project" value="InterPro"/>
</dbReference>
<dbReference type="SUPFAM" id="SSF55073">
    <property type="entry name" value="Nucleotide cyclase"/>
    <property type="match status" value="1"/>
</dbReference>
<dbReference type="SMART" id="SM00267">
    <property type="entry name" value="GGDEF"/>
    <property type="match status" value="1"/>
</dbReference>
<dbReference type="Pfam" id="PF00563">
    <property type="entry name" value="EAL"/>
    <property type="match status" value="1"/>
</dbReference>
<keyword evidence="3" id="KW-0812">Transmembrane</keyword>
<evidence type="ECO:0000256" key="2">
    <source>
        <dbReference type="ARBA" id="ARBA00022636"/>
    </source>
</evidence>
<evidence type="ECO:0000259" key="5">
    <source>
        <dbReference type="PROSITE" id="PS50885"/>
    </source>
</evidence>
<feature type="transmembrane region" description="Helical" evidence="3">
    <location>
        <begin position="12"/>
        <end position="30"/>
    </location>
</feature>
<dbReference type="PROSITE" id="PS50885">
    <property type="entry name" value="HAMP"/>
    <property type="match status" value="1"/>
</dbReference>
<protein>
    <recommendedName>
        <fullName evidence="1">cyclic-guanylate-specific phosphodiesterase</fullName>
        <ecNumber evidence="1">3.1.4.52</ecNumber>
    </recommendedName>
</protein>